<dbReference type="EMBL" id="DACTCB010000011">
    <property type="protein sequence ID" value="HAT4308281.1"/>
    <property type="molecule type" value="Genomic_DNA"/>
</dbReference>
<proteinExistence type="predicted"/>
<evidence type="ECO:0000313" key="1">
    <source>
        <dbReference type="EMBL" id="HAT4308281.1"/>
    </source>
</evidence>
<dbReference type="RefSeq" id="WP_004456669.1">
    <property type="nucleotide sequence ID" value="NZ_CATNXJ010000017.1"/>
</dbReference>
<name>A0A8H9UX80_CLOPF</name>
<organism evidence="1">
    <name type="scientific">Clostridium perfringens</name>
    <dbReference type="NCBI Taxonomy" id="1502"/>
    <lineage>
        <taxon>Bacteria</taxon>
        <taxon>Bacillati</taxon>
        <taxon>Bacillota</taxon>
        <taxon>Clostridia</taxon>
        <taxon>Eubacteriales</taxon>
        <taxon>Clostridiaceae</taxon>
        <taxon>Clostridium</taxon>
    </lineage>
</organism>
<protein>
    <submittedName>
        <fullName evidence="1">Uncharacterized protein</fullName>
    </submittedName>
</protein>
<accession>A0A8H9UX80</accession>
<gene>
    <name evidence="1" type="ORF">I9080_002091</name>
</gene>
<comment type="caution">
    <text evidence="1">The sequence shown here is derived from an EMBL/GenBank/DDBJ whole genome shotgun (WGS) entry which is preliminary data.</text>
</comment>
<sequence>MSGISVDEILLKNIERINKLKKKYFSILNINIDIIDVDVVIENGEVIRNPNQDLNEKQLEIFNNLSEKLKLEDKSIEIVLLKNLKYKDFYGRWTEERPVFYIKEKDNYFIIKNIL</sequence>
<dbReference type="AlphaFoldDB" id="A0A8H9UX80"/>
<reference evidence="1" key="2">
    <citation type="submission" date="2020-07" db="EMBL/GenBank/DDBJ databases">
        <authorList>
            <consortium name="NCBI Pathogen Detection Project"/>
        </authorList>
    </citation>
    <scope>NUCLEOTIDE SEQUENCE</scope>
    <source>
        <strain evidence="1">C8</strain>
    </source>
</reference>
<reference evidence="1" key="1">
    <citation type="journal article" date="2018" name="Genome Biol.">
        <title>SKESA: strategic k-mer extension for scrupulous assemblies.</title>
        <authorList>
            <person name="Souvorov A."/>
            <person name="Agarwala R."/>
            <person name="Lipman D.J."/>
        </authorList>
    </citation>
    <scope>NUCLEOTIDE SEQUENCE</scope>
    <source>
        <strain evidence="1">C8</strain>
    </source>
</reference>
<dbReference type="Proteomes" id="UP000859547">
    <property type="component" value="Unassembled WGS sequence"/>
</dbReference>